<dbReference type="Proteomes" id="UP001458880">
    <property type="component" value="Unassembled WGS sequence"/>
</dbReference>
<evidence type="ECO:0000256" key="1">
    <source>
        <dbReference type="SAM" id="SignalP"/>
    </source>
</evidence>
<accession>A0AAW1M9G2</accession>
<reference evidence="2 3" key="1">
    <citation type="journal article" date="2024" name="BMC Genomics">
        <title>De novo assembly and annotation of Popillia japonica's genome with initial clues to its potential as an invasive pest.</title>
        <authorList>
            <person name="Cucini C."/>
            <person name="Boschi S."/>
            <person name="Funari R."/>
            <person name="Cardaioli E."/>
            <person name="Iannotti N."/>
            <person name="Marturano G."/>
            <person name="Paoli F."/>
            <person name="Bruttini M."/>
            <person name="Carapelli A."/>
            <person name="Frati F."/>
            <person name="Nardi F."/>
        </authorList>
    </citation>
    <scope>NUCLEOTIDE SEQUENCE [LARGE SCALE GENOMIC DNA]</scope>
    <source>
        <strain evidence="2">DMR45628</strain>
    </source>
</reference>
<comment type="caution">
    <text evidence="2">The sequence shown here is derived from an EMBL/GenBank/DDBJ whole genome shotgun (WGS) entry which is preliminary data.</text>
</comment>
<dbReference type="Gene3D" id="2.140.10.30">
    <property type="entry name" value="Dipeptidylpeptidase IV, N-terminal domain"/>
    <property type="match status" value="1"/>
</dbReference>
<keyword evidence="3" id="KW-1185">Reference proteome</keyword>
<dbReference type="AlphaFoldDB" id="A0AAW1M9G2"/>
<protein>
    <submittedName>
        <fullName evidence="2">Uncharacterized protein</fullName>
    </submittedName>
</protein>
<proteinExistence type="predicted"/>
<evidence type="ECO:0000313" key="2">
    <source>
        <dbReference type="EMBL" id="KAK9743559.1"/>
    </source>
</evidence>
<feature type="chain" id="PRO_5043833640" evidence="1">
    <location>
        <begin position="24"/>
        <end position="124"/>
    </location>
</feature>
<organism evidence="2 3">
    <name type="scientific">Popillia japonica</name>
    <name type="common">Japanese beetle</name>
    <dbReference type="NCBI Taxonomy" id="7064"/>
    <lineage>
        <taxon>Eukaryota</taxon>
        <taxon>Metazoa</taxon>
        <taxon>Ecdysozoa</taxon>
        <taxon>Arthropoda</taxon>
        <taxon>Hexapoda</taxon>
        <taxon>Insecta</taxon>
        <taxon>Pterygota</taxon>
        <taxon>Neoptera</taxon>
        <taxon>Endopterygota</taxon>
        <taxon>Coleoptera</taxon>
        <taxon>Polyphaga</taxon>
        <taxon>Scarabaeiformia</taxon>
        <taxon>Scarabaeidae</taxon>
        <taxon>Rutelinae</taxon>
        <taxon>Popillia</taxon>
    </lineage>
</organism>
<dbReference type="SUPFAM" id="SSF82171">
    <property type="entry name" value="DPP6 N-terminal domain-like"/>
    <property type="match status" value="1"/>
</dbReference>
<feature type="signal peptide" evidence="1">
    <location>
        <begin position="1"/>
        <end position="23"/>
    </location>
</feature>
<gene>
    <name evidence="2" type="ORF">QE152_g8527</name>
</gene>
<sequence>MKFKISVKLCIIAVVAICASGNAQSPFELDELFSGQFSNRGFNGIWMTGDSFHYRDTTTRDVLRFNVETWRSEILFPASVLSNFTSASYTLSPDNNYVLIRYNPVSIFRHSTTAQFSVYDLTNE</sequence>
<dbReference type="EMBL" id="JASPKY010000068">
    <property type="protein sequence ID" value="KAK9743559.1"/>
    <property type="molecule type" value="Genomic_DNA"/>
</dbReference>
<evidence type="ECO:0000313" key="3">
    <source>
        <dbReference type="Proteomes" id="UP001458880"/>
    </source>
</evidence>
<keyword evidence="1" id="KW-0732">Signal</keyword>
<name>A0AAW1M9G2_POPJA</name>